<sequence>MQQGGKLNCLTLTLLNATNLLNVPTQCKDSDGKSPSDRCFCIIDCIALDKVLTFIGLSTQRNKVKNCLN</sequence>
<comment type="caution">
    <text evidence="2">The sequence shown here is derived from an EMBL/GenBank/DDBJ whole genome shotgun (WGS) entry which is preliminary data.</text>
</comment>
<feature type="signal peptide" evidence="1">
    <location>
        <begin position="1"/>
        <end position="27"/>
    </location>
</feature>
<keyword evidence="1" id="KW-0732">Signal</keyword>
<feature type="chain" id="PRO_5035810185" evidence="1">
    <location>
        <begin position="28"/>
        <end position="69"/>
    </location>
</feature>
<gene>
    <name evidence="2" type="ORF">KC19_5G120400</name>
</gene>
<protein>
    <submittedName>
        <fullName evidence="2">Uncharacterized protein</fullName>
    </submittedName>
</protein>
<evidence type="ECO:0000313" key="3">
    <source>
        <dbReference type="Proteomes" id="UP000822688"/>
    </source>
</evidence>
<proteinExistence type="predicted"/>
<name>A0A8T0I1Q0_CERPU</name>
<reference evidence="2" key="1">
    <citation type="submission" date="2020-06" db="EMBL/GenBank/DDBJ databases">
        <title>WGS assembly of Ceratodon purpureus strain R40.</title>
        <authorList>
            <person name="Carey S.B."/>
            <person name="Jenkins J."/>
            <person name="Shu S."/>
            <person name="Lovell J.T."/>
            <person name="Sreedasyam A."/>
            <person name="Maumus F."/>
            <person name="Tiley G.P."/>
            <person name="Fernandez-Pozo N."/>
            <person name="Barry K."/>
            <person name="Chen C."/>
            <person name="Wang M."/>
            <person name="Lipzen A."/>
            <person name="Daum C."/>
            <person name="Saski C.A."/>
            <person name="Payton A.C."/>
            <person name="Mcbreen J.C."/>
            <person name="Conrad R.E."/>
            <person name="Kollar L.M."/>
            <person name="Olsson S."/>
            <person name="Huttunen S."/>
            <person name="Landis J.B."/>
            <person name="Wickett N.J."/>
            <person name="Johnson M.G."/>
            <person name="Rensing S.A."/>
            <person name="Grimwood J."/>
            <person name="Schmutz J."/>
            <person name="Mcdaniel S.F."/>
        </authorList>
    </citation>
    <scope>NUCLEOTIDE SEQUENCE</scope>
    <source>
        <strain evidence="2">R40</strain>
    </source>
</reference>
<dbReference type="Proteomes" id="UP000822688">
    <property type="component" value="Chromosome 5"/>
</dbReference>
<evidence type="ECO:0000313" key="2">
    <source>
        <dbReference type="EMBL" id="KAG0576947.1"/>
    </source>
</evidence>
<keyword evidence="3" id="KW-1185">Reference proteome</keyword>
<accession>A0A8T0I1Q0</accession>
<dbReference type="EMBL" id="CM026425">
    <property type="protein sequence ID" value="KAG0576947.1"/>
    <property type="molecule type" value="Genomic_DNA"/>
</dbReference>
<evidence type="ECO:0000256" key="1">
    <source>
        <dbReference type="SAM" id="SignalP"/>
    </source>
</evidence>
<dbReference type="AlphaFoldDB" id="A0A8T0I1Q0"/>
<organism evidence="2 3">
    <name type="scientific">Ceratodon purpureus</name>
    <name type="common">Fire moss</name>
    <name type="synonym">Dicranum purpureum</name>
    <dbReference type="NCBI Taxonomy" id="3225"/>
    <lineage>
        <taxon>Eukaryota</taxon>
        <taxon>Viridiplantae</taxon>
        <taxon>Streptophyta</taxon>
        <taxon>Embryophyta</taxon>
        <taxon>Bryophyta</taxon>
        <taxon>Bryophytina</taxon>
        <taxon>Bryopsida</taxon>
        <taxon>Dicranidae</taxon>
        <taxon>Pseudoditrichales</taxon>
        <taxon>Ditrichaceae</taxon>
        <taxon>Ceratodon</taxon>
    </lineage>
</organism>